<dbReference type="NCBIfam" id="TIGR00655">
    <property type="entry name" value="PurU"/>
    <property type="match status" value="1"/>
</dbReference>
<dbReference type="PIRSF" id="PIRSF036480">
    <property type="entry name" value="FormyFH4_hydr"/>
    <property type="match status" value="1"/>
</dbReference>
<dbReference type="PROSITE" id="PS51671">
    <property type="entry name" value="ACT"/>
    <property type="match status" value="1"/>
</dbReference>
<feature type="active site" evidence="3">
    <location>
        <position position="231"/>
    </location>
</feature>
<dbReference type="GO" id="GO:0006189">
    <property type="term" value="P:'de novo' IMP biosynthetic process"/>
    <property type="evidence" value="ECO:0007669"/>
    <property type="project" value="UniProtKB-UniRule"/>
</dbReference>
<dbReference type="Pfam" id="PF00551">
    <property type="entry name" value="Formyl_trans_N"/>
    <property type="match status" value="1"/>
</dbReference>
<dbReference type="SUPFAM" id="SSF55021">
    <property type="entry name" value="ACT-like"/>
    <property type="match status" value="1"/>
</dbReference>
<reference evidence="6" key="1">
    <citation type="submission" date="2020-10" db="EMBL/GenBank/DDBJ databases">
        <title>Taxonomic study of unclassified bacteria belonging to the class Ktedonobacteria.</title>
        <authorList>
            <person name="Yabe S."/>
            <person name="Wang C.M."/>
            <person name="Zheng Y."/>
            <person name="Sakai Y."/>
            <person name="Cavaletti L."/>
            <person name="Monciardini P."/>
            <person name="Donadio S."/>
        </authorList>
    </citation>
    <scope>NUCLEOTIDE SEQUENCE</scope>
    <source>
        <strain evidence="6">SOSP1-1</strain>
    </source>
</reference>
<evidence type="ECO:0000313" key="7">
    <source>
        <dbReference type="Proteomes" id="UP000612362"/>
    </source>
</evidence>
<evidence type="ECO:0000256" key="1">
    <source>
        <dbReference type="ARBA" id="ARBA00022563"/>
    </source>
</evidence>
<dbReference type="AlphaFoldDB" id="A0A8J3I2M3"/>
<evidence type="ECO:0000256" key="2">
    <source>
        <dbReference type="ARBA" id="ARBA00022801"/>
    </source>
</evidence>
<dbReference type="InterPro" id="IPR041729">
    <property type="entry name" value="Formyl-FH4-Hydrolase_C"/>
</dbReference>
<dbReference type="SUPFAM" id="SSF53328">
    <property type="entry name" value="Formyltransferase"/>
    <property type="match status" value="1"/>
</dbReference>
<comment type="function">
    <text evidence="3">Catalyzes the hydrolysis of 10-formyltetrahydrofolate (formyl-FH4) to formate and tetrahydrofolate (FH4).</text>
</comment>
<dbReference type="Gene3D" id="3.30.70.260">
    <property type="match status" value="1"/>
</dbReference>
<dbReference type="GO" id="GO:0006730">
    <property type="term" value="P:one-carbon metabolic process"/>
    <property type="evidence" value="ECO:0007669"/>
    <property type="project" value="UniProtKB-KW"/>
</dbReference>
<evidence type="ECO:0000259" key="5">
    <source>
        <dbReference type="PROSITE" id="PS51671"/>
    </source>
</evidence>
<dbReference type="RefSeq" id="WP_220194896.1">
    <property type="nucleotide sequence ID" value="NZ_BNJF01000001.1"/>
</dbReference>
<dbReference type="InterPro" id="IPR004810">
    <property type="entry name" value="PurU"/>
</dbReference>
<dbReference type="HAMAP" id="MF_01927">
    <property type="entry name" value="PurU"/>
    <property type="match status" value="1"/>
</dbReference>
<keyword evidence="1 3" id="KW-0554">One-carbon metabolism</keyword>
<dbReference type="EMBL" id="BNJF01000001">
    <property type="protein sequence ID" value="GHO45578.1"/>
    <property type="molecule type" value="Genomic_DNA"/>
</dbReference>
<dbReference type="GO" id="GO:0008864">
    <property type="term" value="F:formyltetrahydrofolate deformylase activity"/>
    <property type="evidence" value="ECO:0007669"/>
    <property type="project" value="UniProtKB-UniRule"/>
</dbReference>
<dbReference type="PANTHER" id="PTHR42706:SF1">
    <property type="entry name" value="FORMYLTETRAHYDROFOLATE DEFORMYLASE 2, MITOCHONDRIAL"/>
    <property type="match status" value="1"/>
</dbReference>
<dbReference type="InterPro" id="IPR002912">
    <property type="entry name" value="ACT_dom"/>
</dbReference>
<dbReference type="PANTHER" id="PTHR42706">
    <property type="entry name" value="FORMYLTETRAHYDROFOLATE DEFORMYLASE"/>
    <property type="match status" value="1"/>
</dbReference>
<dbReference type="InterPro" id="IPR045865">
    <property type="entry name" value="ACT-like_dom_sf"/>
</dbReference>
<dbReference type="NCBIfam" id="NF004684">
    <property type="entry name" value="PRK06027.1"/>
    <property type="match status" value="1"/>
</dbReference>
<feature type="domain" description="ACT" evidence="5">
    <location>
        <begin position="9"/>
        <end position="93"/>
    </location>
</feature>
<dbReference type="CDD" id="cd04875">
    <property type="entry name" value="ACT_F4HF-DF"/>
    <property type="match status" value="1"/>
</dbReference>
<proteinExistence type="inferred from homology"/>
<sequence>MSLSKPTITLLISCPDRPGIVATISNFIFEHSGNIVESAQHSTNQQECRFFMRISFKEEGFTLTPTELEAAFTPIAERFYMQWSVAYSRIPKRAGIFVTKLDHCLIDLLWRWKRGELDMDIPFIISNHTLLEPLAQMYDVPFYHFPVAKATRTADEERILEFISGKADFLILARYMQILEPFFVTAYPHAIINIHHSFLPAFVGANPYQRAFERGVKLIGATAHYVTDNLDEGPIIAQDVIRCDHRDSTEDLVRKGSDVERRVLTDAVRFHTENRVLVYENKTLIFD</sequence>
<keyword evidence="3" id="KW-0658">Purine biosynthesis</keyword>
<dbReference type="CDD" id="cd08648">
    <property type="entry name" value="FMT_core_Formyl-FH4-Hydrolase_C"/>
    <property type="match status" value="1"/>
</dbReference>
<dbReference type="InterPro" id="IPR036477">
    <property type="entry name" value="Formyl_transf_N_sf"/>
</dbReference>
<dbReference type="InterPro" id="IPR044074">
    <property type="entry name" value="PurU_ACT"/>
</dbReference>
<dbReference type="Pfam" id="PF01842">
    <property type="entry name" value="ACT"/>
    <property type="match status" value="1"/>
</dbReference>
<comment type="similarity">
    <text evidence="3">Belongs to the PurU family.</text>
</comment>
<comment type="catalytic activity">
    <reaction evidence="3">
        <text>(6R)-10-formyltetrahydrofolate + H2O = (6S)-5,6,7,8-tetrahydrofolate + formate + H(+)</text>
        <dbReference type="Rhea" id="RHEA:19833"/>
        <dbReference type="ChEBI" id="CHEBI:15377"/>
        <dbReference type="ChEBI" id="CHEBI:15378"/>
        <dbReference type="ChEBI" id="CHEBI:15740"/>
        <dbReference type="ChEBI" id="CHEBI:57453"/>
        <dbReference type="ChEBI" id="CHEBI:195366"/>
        <dbReference type="EC" id="3.5.1.10"/>
    </reaction>
</comment>
<name>A0A8J3I2M3_9CHLR</name>
<evidence type="ECO:0000313" key="6">
    <source>
        <dbReference type="EMBL" id="GHO45578.1"/>
    </source>
</evidence>
<keyword evidence="7" id="KW-1185">Reference proteome</keyword>
<dbReference type="UniPathway" id="UPA00074">
    <property type="reaction ID" value="UER00170"/>
</dbReference>
<dbReference type="Proteomes" id="UP000612362">
    <property type="component" value="Unassembled WGS sequence"/>
</dbReference>
<gene>
    <name evidence="3 6" type="primary">purU</name>
    <name evidence="6" type="ORF">KSX_37410</name>
</gene>
<dbReference type="EC" id="3.5.1.10" evidence="3 4"/>
<accession>A0A8J3I2M3</accession>
<evidence type="ECO:0000256" key="3">
    <source>
        <dbReference type="HAMAP-Rule" id="MF_01927"/>
    </source>
</evidence>
<dbReference type="Gene3D" id="3.40.50.170">
    <property type="entry name" value="Formyl transferase, N-terminal domain"/>
    <property type="match status" value="1"/>
</dbReference>
<comment type="caution">
    <text evidence="6">The sequence shown here is derived from an EMBL/GenBank/DDBJ whole genome shotgun (WGS) entry which is preliminary data.</text>
</comment>
<protein>
    <recommendedName>
        <fullName evidence="3 4">Formyltetrahydrofolate deformylase</fullName>
        <ecNumber evidence="3 4">3.5.1.10</ecNumber>
    </recommendedName>
    <alternativeName>
        <fullName evidence="3">Formyl-FH(4) hydrolase</fullName>
    </alternativeName>
</protein>
<dbReference type="PRINTS" id="PR01575">
    <property type="entry name" value="FFH4HYDRLASE"/>
</dbReference>
<evidence type="ECO:0000256" key="4">
    <source>
        <dbReference type="NCBIfam" id="TIGR00655"/>
    </source>
</evidence>
<comment type="pathway">
    <text evidence="3">Purine metabolism; IMP biosynthesis via de novo pathway; formate from 10-formyl-5,6,7,8-tetrahydrofolate: step 1/1.</text>
</comment>
<keyword evidence="2 3" id="KW-0378">Hydrolase</keyword>
<organism evidence="6 7">
    <name type="scientific">Ktedonospora formicarum</name>
    <dbReference type="NCBI Taxonomy" id="2778364"/>
    <lineage>
        <taxon>Bacteria</taxon>
        <taxon>Bacillati</taxon>
        <taxon>Chloroflexota</taxon>
        <taxon>Ktedonobacteria</taxon>
        <taxon>Ktedonobacterales</taxon>
        <taxon>Ktedonobacteraceae</taxon>
        <taxon>Ktedonospora</taxon>
    </lineage>
</organism>
<dbReference type="InterPro" id="IPR002376">
    <property type="entry name" value="Formyl_transf_N"/>
</dbReference>